<evidence type="ECO:0000313" key="2">
    <source>
        <dbReference type="EMBL" id="MEB3785118.1"/>
    </source>
</evidence>
<proteinExistence type="predicted"/>
<dbReference type="Proteomes" id="UP001336015">
    <property type="component" value="Unassembled WGS sequence"/>
</dbReference>
<organism evidence="2 3">
    <name type="scientific">Pseudomonas paracarnis</name>
    <dbReference type="NCBI Taxonomy" id="2750625"/>
    <lineage>
        <taxon>Bacteria</taxon>
        <taxon>Pseudomonadati</taxon>
        <taxon>Pseudomonadota</taxon>
        <taxon>Gammaproteobacteria</taxon>
        <taxon>Pseudomonadales</taxon>
        <taxon>Pseudomonadaceae</taxon>
        <taxon>Pseudomonas</taxon>
    </lineage>
</organism>
<dbReference type="NCBIfam" id="TIGR02293">
    <property type="entry name" value="TAS_TIGR02293"/>
    <property type="match status" value="1"/>
</dbReference>
<dbReference type="Pfam" id="PF09722">
    <property type="entry name" value="Xre_MbcA_ParS_C"/>
    <property type="match status" value="1"/>
</dbReference>
<feature type="domain" description="Antitoxin Xre/MbcA/ParS-like toxin-binding" evidence="1">
    <location>
        <begin position="93"/>
        <end position="146"/>
    </location>
</feature>
<sequence length="148" mass="16273">MSAVLQPKTSADTVFGRMARLLDIKLTSESDAVRIVVNGISTHSYKRVASKLKLSSSLVAPESTIRRRLSSNTRFSEAESERVVRLTRVYAEAVELFGGDEAAALLWLNTPADYLPDQPAISPMQLSVMDSGARLIESHIRRTAHGIF</sequence>
<dbReference type="EMBL" id="JAJGWQ010000018">
    <property type="protein sequence ID" value="MEB3785118.1"/>
    <property type="molecule type" value="Genomic_DNA"/>
</dbReference>
<name>A0ABU6BXU1_9PSED</name>
<dbReference type="InterPro" id="IPR024467">
    <property type="entry name" value="Xre/MbcA/ParS-like_toxin-bd"/>
</dbReference>
<protein>
    <submittedName>
        <fullName evidence="2">DUF2384 domain-containing protein</fullName>
    </submittedName>
</protein>
<evidence type="ECO:0000259" key="1">
    <source>
        <dbReference type="Pfam" id="PF09722"/>
    </source>
</evidence>
<dbReference type="RefSeq" id="WP_060767499.1">
    <property type="nucleotide sequence ID" value="NZ_CAJFCM010000001.1"/>
</dbReference>
<keyword evidence="3" id="KW-1185">Reference proteome</keyword>
<comment type="caution">
    <text evidence="2">The sequence shown here is derived from an EMBL/GenBank/DDBJ whole genome shotgun (WGS) entry which is preliminary data.</text>
</comment>
<reference evidence="2 3" key="1">
    <citation type="journal article" date="2023" name="Int J Dairy Technol">
        <title>Genome based analysis of Pseudomonas paracarnis RQ057, a strain responsible for blue discoloration spoilage in processed cheese.</title>
        <authorList>
            <person name="Rodrigues Rd.S."/>
            <person name="Machado S.G."/>
            <person name="de Carvalho A.F."/>
            <person name="Nero L.A."/>
        </authorList>
    </citation>
    <scope>NUCLEOTIDE SEQUENCE [LARGE SCALE GENOMIC DNA]</scope>
    <source>
        <strain evidence="2 3">RQ057</strain>
    </source>
</reference>
<accession>A0ABU6BXU1</accession>
<evidence type="ECO:0000313" key="3">
    <source>
        <dbReference type="Proteomes" id="UP001336015"/>
    </source>
</evidence>
<dbReference type="InterPro" id="IPR011979">
    <property type="entry name" value="Antitox_Xre"/>
</dbReference>
<gene>
    <name evidence="2" type="ORF">LLW09_21560</name>
</gene>